<dbReference type="InterPro" id="IPR037185">
    <property type="entry name" value="EmrE-like"/>
</dbReference>
<organism evidence="2">
    <name type="scientific">uncultured bacterium</name>
    <name type="common">gcode 4</name>
    <dbReference type="NCBI Taxonomy" id="1234023"/>
    <lineage>
        <taxon>Bacteria</taxon>
        <taxon>environmental samples</taxon>
    </lineage>
</organism>
<protein>
    <recommendedName>
        <fullName evidence="1">EamA domain-containing protein</fullName>
    </recommendedName>
</protein>
<dbReference type="InterPro" id="IPR000620">
    <property type="entry name" value="EamA_dom"/>
</dbReference>
<comment type="caution">
    <text evidence="2">The sequence shown here is derived from an EMBL/GenBank/DDBJ whole genome shotgun (WGS) entry which is preliminary data.</text>
</comment>
<evidence type="ECO:0000313" key="2">
    <source>
        <dbReference type="EMBL" id="EKD25132.1"/>
    </source>
</evidence>
<dbReference type="AlphaFoldDB" id="K1XIY0"/>
<proteinExistence type="predicted"/>
<evidence type="ECO:0000259" key="1">
    <source>
        <dbReference type="Pfam" id="PF00892"/>
    </source>
</evidence>
<dbReference type="Pfam" id="PF00892">
    <property type="entry name" value="EamA"/>
    <property type="match status" value="1"/>
</dbReference>
<gene>
    <name evidence="2" type="ORF">ACD_80C00114G0005</name>
</gene>
<dbReference type="EMBL" id="AMFJ01036121">
    <property type="protein sequence ID" value="EKD25132.1"/>
    <property type="molecule type" value="Genomic_DNA"/>
</dbReference>
<name>K1XIY0_9BACT</name>
<feature type="non-terminal residue" evidence="2">
    <location>
        <position position="1"/>
    </location>
</feature>
<reference evidence="2" key="1">
    <citation type="journal article" date="2012" name="Science">
        <title>Fermentation, hydrogen, and sulfur metabolism in multiple uncultivated bacterial phyla.</title>
        <authorList>
            <person name="Wrighton K.C."/>
            <person name="Thomas B.C."/>
            <person name="Sharon I."/>
            <person name="Miller C.S."/>
            <person name="Castelle C.J."/>
            <person name="VerBerkmoes N.C."/>
            <person name="Wilkins M.J."/>
            <person name="Hettich R.L."/>
            <person name="Lipton M.S."/>
            <person name="Williams K.H."/>
            <person name="Long P.E."/>
            <person name="Banfield J.F."/>
        </authorList>
    </citation>
    <scope>NUCLEOTIDE SEQUENCE [LARGE SCALE GENOMIC DNA]</scope>
</reference>
<accession>K1XIY0</accession>
<feature type="domain" description="EamA" evidence="1">
    <location>
        <begin position="1"/>
        <end position="125"/>
    </location>
</feature>
<sequence length="126" mass="13685">AAICFAIWPILIGRSGSPNTTSSTIWVMFFTILPMFFSALGQQKLYLPIKHIGLALLIGLINGLGMYFYTKIISTNQAGLYVSIVSACMPALALILGFLIMGQPTITMTKVLGMMVVIVGIWLIVK</sequence>
<dbReference type="GO" id="GO:0016020">
    <property type="term" value="C:membrane"/>
    <property type="evidence" value="ECO:0007669"/>
    <property type="project" value="InterPro"/>
</dbReference>
<dbReference type="SUPFAM" id="SSF103481">
    <property type="entry name" value="Multidrug resistance efflux transporter EmrE"/>
    <property type="match status" value="1"/>
</dbReference>